<accession>A0AAD9VBE5</accession>
<protein>
    <recommendedName>
        <fullName evidence="4">NADH dehydrogenase [ubiquinone] flavoprotein 3, mitochondrial</fullName>
    </recommendedName>
</protein>
<keyword evidence="3" id="KW-1185">Reference proteome</keyword>
<dbReference type="EMBL" id="JARQWQ010000012">
    <property type="protein sequence ID" value="KAK2568159.1"/>
    <property type="molecule type" value="Genomic_DNA"/>
</dbReference>
<reference evidence="2" key="1">
    <citation type="journal article" date="2023" name="G3 (Bethesda)">
        <title>Whole genome assembly and annotation of the endangered Caribbean coral Acropora cervicornis.</title>
        <authorList>
            <person name="Selwyn J.D."/>
            <person name="Vollmer S.V."/>
        </authorList>
    </citation>
    <scope>NUCLEOTIDE SEQUENCE</scope>
    <source>
        <strain evidence="2">K2</strain>
    </source>
</reference>
<dbReference type="Proteomes" id="UP001249851">
    <property type="component" value="Unassembled WGS sequence"/>
</dbReference>
<dbReference type="InterPro" id="IPR026193">
    <property type="entry name" value="NDUFV3"/>
</dbReference>
<proteinExistence type="predicted"/>
<name>A0AAD9VBE5_ACRCE</name>
<dbReference type="AlphaFoldDB" id="A0AAD9VBE5"/>
<dbReference type="GO" id="GO:0045271">
    <property type="term" value="C:respiratory chain complex I"/>
    <property type="evidence" value="ECO:0007669"/>
    <property type="project" value="InterPro"/>
</dbReference>
<evidence type="ECO:0008006" key="4">
    <source>
        <dbReference type="Google" id="ProtNLM"/>
    </source>
</evidence>
<organism evidence="2 3">
    <name type="scientific">Acropora cervicornis</name>
    <name type="common">Staghorn coral</name>
    <dbReference type="NCBI Taxonomy" id="6130"/>
    <lineage>
        <taxon>Eukaryota</taxon>
        <taxon>Metazoa</taxon>
        <taxon>Cnidaria</taxon>
        <taxon>Anthozoa</taxon>
        <taxon>Hexacorallia</taxon>
        <taxon>Scleractinia</taxon>
        <taxon>Astrocoeniina</taxon>
        <taxon>Acroporidae</taxon>
        <taxon>Acropora</taxon>
    </lineage>
</organism>
<evidence type="ECO:0000313" key="3">
    <source>
        <dbReference type="Proteomes" id="UP001249851"/>
    </source>
</evidence>
<gene>
    <name evidence="2" type="ORF">P5673_007146</name>
</gene>
<feature type="region of interest" description="Disordered" evidence="1">
    <location>
        <begin position="1"/>
        <end position="32"/>
    </location>
</feature>
<comment type="caution">
    <text evidence="2">The sequence shown here is derived from an EMBL/GenBank/DDBJ whole genome shotgun (WGS) entry which is preliminary data.</text>
</comment>
<evidence type="ECO:0000313" key="2">
    <source>
        <dbReference type="EMBL" id="KAK2568159.1"/>
    </source>
</evidence>
<sequence length="85" mass="9507">MPSLMHRSMSDAPTVENGNPGKADTPTAGDGSTYQVQEYFSYNEYSFYDLENVIDASGRRQVQPDPRVIYNHTDPWKTMAETSAA</sequence>
<dbReference type="GO" id="GO:0005739">
    <property type="term" value="C:mitochondrion"/>
    <property type="evidence" value="ECO:0007669"/>
    <property type="project" value="InterPro"/>
</dbReference>
<evidence type="ECO:0000256" key="1">
    <source>
        <dbReference type="SAM" id="MobiDB-lite"/>
    </source>
</evidence>
<dbReference type="Pfam" id="PF15880">
    <property type="entry name" value="NDUFV3"/>
    <property type="match status" value="1"/>
</dbReference>
<reference evidence="2" key="2">
    <citation type="journal article" date="2023" name="Science">
        <title>Genomic signatures of disease resistance in endangered staghorn corals.</title>
        <authorList>
            <person name="Vollmer S.V."/>
            <person name="Selwyn J.D."/>
            <person name="Despard B.A."/>
            <person name="Roesel C.L."/>
        </authorList>
    </citation>
    <scope>NUCLEOTIDE SEQUENCE</scope>
    <source>
        <strain evidence="2">K2</strain>
    </source>
</reference>